<proteinExistence type="predicted"/>
<reference evidence="1 2" key="1">
    <citation type="submission" date="2018-05" db="EMBL/GenBank/DDBJ databases">
        <title>Leucothrix arctica sp. nov., isolated from Arctic seawater.</title>
        <authorList>
            <person name="Choi A."/>
            <person name="Baek K."/>
        </authorList>
    </citation>
    <scope>NUCLEOTIDE SEQUENCE [LARGE SCALE GENOMIC DNA]</scope>
    <source>
        <strain evidence="1 2">JCM 18388</strain>
    </source>
</reference>
<evidence type="ECO:0000313" key="1">
    <source>
        <dbReference type="EMBL" id="PWR00737.1"/>
    </source>
</evidence>
<evidence type="ECO:0000313" key="2">
    <source>
        <dbReference type="Proteomes" id="UP000245539"/>
    </source>
</evidence>
<organism evidence="1 2">
    <name type="scientific">Leucothrix pacifica</name>
    <dbReference type="NCBI Taxonomy" id="1247513"/>
    <lineage>
        <taxon>Bacteria</taxon>
        <taxon>Pseudomonadati</taxon>
        <taxon>Pseudomonadota</taxon>
        <taxon>Gammaproteobacteria</taxon>
        <taxon>Thiotrichales</taxon>
        <taxon>Thiotrichaceae</taxon>
        <taxon>Leucothrix</taxon>
    </lineage>
</organism>
<dbReference type="OrthoDB" id="5792746at2"/>
<dbReference type="Pfam" id="PF12525">
    <property type="entry name" value="DUF3726"/>
    <property type="match status" value="1"/>
</dbReference>
<dbReference type="EMBL" id="QGKM01000001">
    <property type="protein sequence ID" value="PWR00737.1"/>
    <property type="molecule type" value="Genomic_DNA"/>
</dbReference>
<keyword evidence="2" id="KW-1185">Reference proteome</keyword>
<name>A0A317CQC9_9GAMM</name>
<comment type="caution">
    <text evidence="1">The sequence shown here is derived from an EMBL/GenBank/DDBJ whole genome shotgun (WGS) entry which is preliminary data.</text>
</comment>
<accession>A0A317CQC9</accession>
<dbReference type="Proteomes" id="UP000245539">
    <property type="component" value="Unassembled WGS sequence"/>
</dbReference>
<protein>
    <submittedName>
        <fullName evidence="1">DUF3726 domain-containing protein</fullName>
    </submittedName>
</protein>
<sequence>MIYSLSEIDAQCKKAARGAGFDWGYAEEAGKAARWLAAMQLPGAALLAEYLPQYLEHPERFQTPLLRVDSVDSDVINESVLTNLCPIKTAACLCDEAGVLSTQPLSLGKMAYPLLLLPAVAMVSQQKHLMLELSCEGMKVVCSPDGIEVLDKQRLDTPIPSDVSLQVLTNQGTMKQAHTLGYLGQDIDDSHWQALASLAHKTYVPATEASRRGAGPAD</sequence>
<dbReference type="AlphaFoldDB" id="A0A317CQC9"/>
<gene>
    <name evidence="1" type="ORF">DKW60_00585</name>
</gene>
<dbReference type="InterPro" id="IPR022201">
    <property type="entry name" value="DUF3726"/>
</dbReference>
<dbReference type="RefSeq" id="WP_109835718.1">
    <property type="nucleotide sequence ID" value="NZ_QGKM01000001.1"/>
</dbReference>